<dbReference type="Proteomes" id="UP000198394">
    <property type="component" value="Unassembled WGS sequence"/>
</dbReference>
<evidence type="ECO:0000313" key="1">
    <source>
        <dbReference type="EMBL" id="OXB93936.1"/>
    </source>
</evidence>
<sequence length="74" mass="8849">MKMGYLAHNEWKEDDDNRSGGKIGLATWRFKGIKRTAVSCPFEYQHIFCKFFFKFPYDVILKFFTEKTSKMKPI</sequence>
<evidence type="ECO:0000313" key="2">
    <source>
        <dbReference type="Proteomes" id="UP000198394"/>
    </source>
</evidence>
<keyword evidence="2" id="KW-1185">Reference proteome</keyword>
<comment type="caution">
    <text evidence="1">The sequence shown here is derived from an EMBL/GenBank/DDBJ whole genome shotgun (WGS) entry which is preliminary data.</text>
</comment>
<reference evidence="1 2" key="1">
    <citation type="submission" date="2017-04" db="EMBL/GenBank/DDBJ databases">
        <title>The genome sequence of Parageobacillus galactosidasius DSM 18751.</title>
        <authorList>
            <person name="Ramaloko W.T."/>
            <person name="Koen N."/>
            <person name="Polliack S."/>
            <person name="Aliyu H."/>
            <person name="Lebre P."/>
            <person name="Mohr T."/>
            <person name="Oswald F."/>
            <person name="Zwick M."/>
            <person name="Neumann A."/>
            <person name="Syldatk C."/>
            <person name="Cowan D."/>
            <person name="De Maayer P."/>
        </authorList>
    </citation>
    <scope>NUCLEOTIDE SEQUENCE [LARGE SCALE GENOMIC DNA]</scope>
    <source>
        <strain evidence="1 2">DSM 18751</strain>
    </source>
</reference>
<dbReference type="AlphaFoldDB" id="A0A226QN26"/>
<organism evidence="1 2">
    <name type="scientific">Parageobacillus galactosidasius</name>
    <dbReference type="NCBI Taxonomy" id="883812"/>
    <lineage>
        <taxon>Bacteria</taxon>
        <taxon>Bacillati</taxon>
        <taxon>Bacillota</taxon>
        <taxon>Bacilli</taxon>
        <taxon>Bacillales</taxon>
        <taxon>Anoxybacillaceae</taxon>
        <taxon>Parageobacillus</taxon>
    </lineage>
</organism>
<accession>A0A226QN26</accession>
<dbReference type="EMBL" id="NDYL01000001">
    <property type="protein sequence ID" value="OXB93936.1"/>
    <property type="molecule type" value="Genomic_DNA"/>
</dbReference>
<proteinExistence type="predicted"/>
<protein>
    <submittedName>
        <fullName evidence="1">Uncharacterized protein</fullName>
    </submittedName>
</protein>
<name>A0A226QN26_9BACL</name>
<gene>
    <name evidence="1" type="ORF">B9L23_03245</name>
</gene>